<keyword evidence="3" id="KW-0732">Signal</keyword>
<dbReference type="Proteomes" id="UP000001357">
    <property type="component" value="Unassembled WGS sequence"/>
</dbReference>
<dbReference type="PANTHER" id="PTHR47372">
    <property type="entry name" value="DAUER UP-REGULATED-RELATED"/>
    <property type="match status" value="1"/>
</dbReference>
<keyword evidence="5" id="KW-1185">Reference proteome</keyword>
<dbReference type="PANTHER" id="PTHR47372:SF11">
    <property type="entry name" value="RE19971P"/>
    <property type="match status" value="1"/>
</dbReference>
<evidence type="ECO:0000256" key="3">
    <source>
        <dbReference type="SAM" id="SignalP"/>
    </source>
</evidence>
<evidence type="ECO:0000313" key="5">
    <source>
        <dbReference type="Proteomes" id="UP000001357"/>
    </source>
</evidence>
<dbReference type="InParanoid" id="A9USX7"/>
<feature type="chain" id="PRO_5002744679" evidence="3">
    <location>
        <begin position="21"/>
        <end position="938"/>
    </location>
</feature>
<dbReference type="GeneID" id="5888964"/>
<dbReference type="EMBL" id="CH991545">
    <property type="protein sequence ID" value="EDQ91399.1"/>
    <property type="molecule type" value="Genomic_DNA"/>
</dbReference>
<feature type="region of interest" description="Disordered" evidence="2">
    <location>
        <begin position="444"/>
        <end position="495"/>
    </location>
</feature>
<proteinExistence type="predicted"/>
<dbReference type="AlphaFoldDB" id="A9USX7"/>
<gene>
    <name evidence="4" type="ORF">MONBRDRAFT_6135</name>
</gene>
<feature type="compositionally biased region" description="Polar residues" evidence="2">
    <location>
        <begin position="480"/>
        <end position="489"/>
    </location>
</feature>
<keyword evidence="1" id="KW-0175">Coiled coil</keyword>
<evidence type="ECO:0000256" key="1">
    <source>
        <dbReference type="SAM" id="Coils"/>
    </source>
</evidence>
<protein>
    <submittedName>
        <fullName evidence="4">Uncharacterized protein</fullName>
    </submittedName>
</protein>
<evidence type="ECO:0000313" key="4">
    <source>
        <dbReference type="EMBL" id="EDQ91399.1"/>
    </source>
</evidence>
<sequence length="938" mass="101887">MRLLRVAVVLACALLATSWARDHDILQGTEKTIDKATGALHAAKDGLKSAQAKTASAAETASINAKTGAQTAQAKATEAAQSAREALNTATDYIQRESQTSQELKGMDRLKTRLGLQDVPNPTIRDRVNTQLAKAQELVRQGSLDAREAYESLEARLAEESLEPSTFDRLKQALGLQQPNTRQRLEAEGAKLREQASHLIETSQSQAVFLRDAAVSLAGRATEAAHEAKIEAEKQAAHAQKHGLREKLGLKKPTATLRDQATEQAEALRDSAESIATRLSAQADTWGSRLSSAMSEMTDFSGDQLTKARAALADTSDDIRQYSRDLYHQAKEQMQPSDASSSYLQQLEYSLGLAEAPHATVRDHIDAGLSASKDGLATASEHLSAEGKVLGDRLQKAAHVAKEKSKVLGASAAEHAQEWSESLKSTAHKASAKLQATAAHVQEATGEAMDKARAHAAEAKAQAADARAKAGKHGEEIKQNAESAWQSAKATGHEAAEDLSARASNLGTQPTWWQQTQHYLFGTPLRTEQAWHDARSKASEGWQATRENAGHVADQARERWADVKDKAASGWDTASGQARRTADQATDSLRAARQTAGEKLEDIEATGTAYTEKARHGAESAANKAQHAAQRAASAGQQAGATATNKLREAVDQVKENKYSEQVHFTTHPDTWHDMRGLVDGMLEGTHQRGQKVADEVKAQTHHLADKAGAVYHRGKEGASEAVRKLHAGVKEVPPIAENESQRVRQAVVQGTQQVKAGAQNLSAGTRKAIANSELEDAYQQAASALKSMSDLSGNIEKSLCEHAPTKTTQLHRQIHRHFDSVDASARDALKQLGKKRDNLVKSTRSLSDDARERMESEKQRFLETSRDFVEMMGSAQQALKAETDRIVGTDCTLWEKGQELSEDFLDRLSDLMDDCYHSMQDYTERAAAQLKQTVSLH</sequence>
<reference evidence="4 5" key="1">
    <citation type="journal article" date="2008" name="Nature">
        <title>The genome of the choanoflagellate Monosiga brevicollis and the origin of metazoans.</title>
        <authorList>
            <consortium name="JGI Sequencing"/>
            <person name="King N."/>
            <person name="Westbrook M.J."/>
            <person name="Young S.L."/>
            <person name="Kuo A."/>
            <person name="Abedin M."/>
            <person name="Chapman J."/>
            <person name="Fairclough S."/>
            <person name="Hellsten U."/>
            <person name="Isogai Y."/>
            <person name="Letunic I."/>
            <person name="Marr M."/>
            <person name="Pincus D."/>
            <person name="Putnam N."/>
            <person name="Rokas A."/>
            <person name="Wright K.J."/>
            <person name="Zuzow R."/>
            <person name="Dirks W."/>
            <person name="Good M."/>
            <person name="Goodstein D."/>
            <person name="Lemons D."/>
            <person name="Li W."/>
            <person name="Lyons J.B."/>
            <person name="Morris A."/>
            <person name="Nichols S."/>
            <person name="Richter D.J."/>
            <person name="Salamov A."/>
            <person name="Bork P."/>
            <person name="Lim W.A."/>
            <person name="Manning G."/>
            <person name="Miller W.T."/>
            <person name="McGinnis W."/>
            <person name="Shapiro H."/>
            <person name="Tjian R."/>
            <person name="Grigoriev I.V."/>
            <person name="Rokhsar D."/>
        </authorList>
    </citation>
    <scope>NUCLEOTIDE SEQUENCE [LARGE SCALE GENOMIC DNA]</scope>
    <source>
        <strain evidence="5">MX1 / ATCC 50154</strain>
    </source>
</reference>
<accession>A9USX7</accession>
<name>A9USX7_MONBE</name>
<feature type="region of interest" description="Disordered" evidence="2">
    <location>
        <begin position="533"/>
        <end position="643"/>
    </location>
</feature>
<organism evidence="4 5">
    <name type="scientific">Monosiga brevicollis</name>
    <name type="common">Choanoflagellate</name>
    <dbReference type="NCBI Taxonomy" id="81824"/>
    <lineage>
        <taxon>Eukaryota</taxon>
        <taxon>Choanoflagellata</taxon>
        <taxon>Craspedida</taxon>
        <taxon>Salpingoecidae</taxon>
        <taxon>Monosiga</taxon>
    </lineage>
</organism>
<feature type="compositionally biased region" description="Polar residues" evidence="2">
    <location>
        <begin position="572"/>
        <end position="587"/>
    </location>
</feature>
<dbReference type="RefSeq" id="XP_001743821.1">
    <property type="nucleotide sequence ID" value="XM_001743769.1"/>
</dbReference>
<feature type="signal peptide" evidence="3">
    <location>
        <begin position="1"/>
        <end position="20"/>
    </location>
</feature>
<feature type="compositionally biased region" description="Basic and acidic residues" evidence="2">
    <location>
        <begin position="448"/>
        <end position="458"/>
    </location>
</feature>
<dbReference type="KEGG" id="mbr:MONBRDRAFT_6135"/>
<evidence type="ECO:0000256" key="2">
    <source>
        <dbReference type="SAM" id="MobiDB-lite"/>
    </source>
</evidence>
<feature type="compositionally biased region" description="Basic and acidic residues" evidence="2">
    <location>
        <begin position="554"/>
        <end position="567"/>
    </location>
</feature>
<dbReference type="Gene3D" id="1.20.120.20">
    <property type="entry name" value="Apolipoprotein"/>
    <property type="match status" value="1"/>
</dbReference>
<feature type="coiled-coil region" evidence="1">
    <location>
        <begin position="143"/>
        <end position="202"/>
    </location>
</feature>
<feature type="compositionally biased region" description="Low complexity" evidence="2">
    <location>
        <begin position="619"/>
        <end position="643"/>
    </location>
</feature>
<feature type="compositionally biased region" description="Basic and acidic residues" evidence="2">
    <location>
        <begin position="466"/>
        <end position="479"/>
    </location>
</feature>